<dbReference type="RefSeq" id="WP_145904620.1">
    <property type="nucleotide sequence ID" value="NZ_BAAAMZ010000018.1"/>
</dbReference>
<accession>A0A561UFN4</accession>
<keyword evidence="3" id="KW-1185">Reference proteome</keyword>
<comment type="caution">
    <text evidence="2">The sequence shown here is derived from an EMBL/GenBank/DDBJ whole genome shotgun (WGS) entry which is preliminary data.</text>
</comment>
<sequence length="79" mass="7765">MADIESQTAQPEQTDEAGGAVVNAVRATEQAADQQAESGGNAPALLVDPATTEAEPTGAPAAPGAPAETGPRGLIINTQ</sequence>
<organism evidence="2 3">
    <name type="scientific">Kitasatospora viridis</name>
    <dbReference type="NCBI Taxonomy" id="281105"/>
    <lineage>
        <taxon>Bacteria</taxon>
        <taxon>Bacillati</taxon>
        <taxon>Actinomycetota</taxon>
        <taxon>Actinomycetes</taxon>
        <taxon>Kitasatosporales</taxon>
        <taxon>Streptomycetaceae</taxon>
        <taxon>Kitasatospora</taxon>
    </lineage>
</organism>
<evidence type="ECO:0000256" key="1">
    <source>
        <dbReference type="SAM" id="MobiDB-lite"/>
    </source>
</evidence>
<feature type="compositionally biased region" description="Low complexity" evidence="1">
    <location>
        <begin position="49"/>
        <end position="71"/>
    </location>
</feature>
<protein>
    <submittedName>
        <fullName evidence="2">Uncharacterized protein</fullName>
    </submittedName>
</protein>
<reference evidence="2 3" key="1">
    <citation type="submission" date="2019-06" db="EMBL/GenBank/DDBJ databases">
        <title>Sequencing the genomes of 1000 actinobacteria strains.</title>
        <authorList>
            <person name="Klenk H.-P."/>
        </authorList>
    </citation>
    <scope>NUCLEOTIDE SEQUENCE [LARGE SCALE GENOMIC DNA]</scope>
    <source>
        <strain evidence="2 3">DSM 44826</strain>
    </source>
</reference>
<feature type="region of interest" description="Disordered" evidence="1">
    <location>
        <begin position="1"/>
        <end position="79"/>
    </location>
</feature>
<dbReference type="EMBL" id="VIWT01000001">
    <property type="protein sequence ID" value="TWF98148.1"/>
    <property type="molecule type" value="Genomic_DNA"/>
</dbReference>
<gene>
    <name evidence="2" type="ORF">FHX73_111951</name>
</gene>
<proteinExistence type="predicted"/>
<dbReference type="Proteomes" id="UP000317940">
    <property type="component" value="Unassembled WGS sequence"/>
</dbReference>
<name>A0A561UFN4_9ACTN</name>
<evidence type="ECO:0000313" key="3">
    <source>
        <dbReference type="Proteomes" id="UP000317940"/>
    </source>
</evidence>
<evidence type="ECO:0000313" key="2">
    <source>
        <dbReference type="EMBL" id="TWF98148.1"/>
    </source>
</evidence>
<dbReference type="AlphaFoldDB" id="A0A561UFN4"/>
<feature type="compositionally biased region" description="Polar residues" evidence="1">
    <location>
        <begin position="1"/>
        <end position="12"/>
    </location>
</feature>